<protein>
    <recommendedName>
        <fullName evidence="2">Activator of Hsp90 ATPase homologue 1/2-like C-terminal domain-containing protein</fullName>
    </recommendedName>
</protein>
<name>A0A9W6IK21_9PROT</name>
<feature type="domain" description="Activator of Hsp90 ATPase homologue 1/2-like C-terminal" evidence="2">
    <location>
        <begin position="15"/>
        <end position="146"/>
    </location>
</feature>
<organism evidence="3 4">
    <name type="scientific">Maricaulis virginensis</name>
    <dbReference type="NCBI Taxonomy" id="144022"/>
    <lineage>
        <taxon>Bacteria</taxon>
        <taxon>Pseudomonadati</taxon>
        <taxon>Pseudomonadota</taxon>
        <taxon>Alphaproteobacteria</taxon>
        <taxon>Maricaulales</taxon>
        <taxon>Maricaulaceae</taxon>
        <taxon>Maricaulis</taxon>
    </lineage>
</organism>
<reference evidence="3" key="2">
    <citation type="submission" date="2023-01" db="EMBL/GenBank/DDBJ databases">
        <authorList>
            <person name="Sun Q."/>
            <person name="Evtushenko L."/>
        </authorList>
    </citation>
    <scope>NUCLEOTIDE SEQUENCE</scope>
    <source>
        <strain evidence="3">VKM B-1513</strain>
    </source>
</reference>
<dbReference type="SUPFAM" id="SSF55961">
    <property type="entry name" value="Bet v1-like"/>
    <property type="match status" value="1"/>
</dbReference>
<accession>A0A9W6IK21</accession>
<comment type="caution">
    <text evidence="3">The sequence shown here is derived from an EMBL/GenBank/DDBJ whole genome shotgun (WGS) entry which is preliminary data.</text>
</comment>
<comment type="similarity">
    <text evidence="1">Belongs to the AHA1 family.</text>
</comment>
<evidence type="ECO:0000313" key="4">
    <source>
        <dbReference type="Proteomes" id="UP001143486"/>
    </source>
</evidence>
<dbReference type="Proteomes" id="UP001143486">
    <property type="component" value="Unassembled WGS sequence"/>
</dbReference>
<sequence length="163" mass="18329">MTDQPSITETRHLEADPEDVFRAWLDPELARLWLFVRSGRPAERCEIDAREGGRFVILDRREDGDAHFVGIYEEIDPPHRLIFRFATGRSADIDPAEGGRVTVTVVPEKTGASLTLVQDVPAAYAEYADRMREGWKTLLAALASHLGVWVEKPDTKPFRGDIA</sequence>
<dbReference type="Pfam" id="PF08327">
    <property type="entry name" value="AHSA1"/>
    <property type="match status" value="1"/>
</dbReference>
<evidence type="ECO:0000313" key="3">
    <source>
        <dbReference type="EMBL" id="GLK51007.1"/>
    </source>
</evidence>
<dbReference type="RefSeq" id="WP_271185400.1">
    <property type="nucleotide sequence ID" value="NZ_BSFE01000001.1"/>
</dbReference>
<dbReference type="InterPro" id="IPR023393">
    <property type="entry name" value="START-like_dom_sf"/>
</dbReference>
<reference evidence="3" key="1">
    <citation type="journal article" date="2014" name="Int. J. Syst. Evol. Microbiol.">
        <title>Complete genome sequence of Corynebacterium casei LMG S-19264T (=DSM 44701T), isolated from a smear-ripened cheese.</title>
        <authorList>
            <consortium name="US DOE Joint Genome Institute (JGI-PGF)"/>
            <person name="Walter F."/>
            <person name="Albersmeier A."/>
            <person name="Kalinowski J."/>
            <person name="Ruckert C."/>
        </authorList>
    </citation>
    <scope>NUCLEOTIDE SEQUENCE</scope>
    <source>
        <strain evidence="3">VKM B-1513</strain>
    </source>
</reference>
<gene>
    <name evidence="3" type="ORF">GCM10017621_05150</name>
</gene>
<proteinExistence type="inferred from homology"/>
<dbReference type="AlphaFoldDB" id="A0A9W6IK21"/>
<dbReference type="Gene3D" id="3.30.530.20">
    <property type="match status" value="1"/>
</dbReference>
<evidence type="ECO:0000259" key="2">
    <source>
        <dbReference type="Pfam" id="PF08327"/>
    </source>
</evidence>
<evidence type="ECO:0000256" key="1">
    <source>
        <dbReference type="ARBA" id="ARBA00006817"/>
    </source>
</evidence>
<dbReference type="CDD" id="cd07814">
    <property type="entry name" value="SRPBCC_CalC_Aha1-like"/>
    <property type="match status" value="1"/>
</dbReference>
<dbReference type="EMBL" id="BSFE01000001">
    <property type="protein sequence ID" value="GLK51007.1"/>
    <property type="molecule type" value="Genomic_DNA"/>
</dbReference>
<keyword evidence="4" id="KW-1185">Reference proteome</keyword>
<dbReference type="InterPro" id="IPR013538">
    <property type="entry name" value="ASHA1/2-like_C"/>
</dbReference>